<keyword evidence="2" id="KW-1185">Reference proteome</keyword>
<name>A0A841HHG1_9GAMM</name>
<protein>
    <submittedName>
        <fullName evidence="1">Uncharacterized protein</fullName>
    </submittedName>
</protein>
<reference evidence="1 2" key="1">
    <citation type="submission" date="2020-08" db="EMBL/GenBank/DDBJ databases">
        <title>Genomic Encyclopedia of Type Strains, Phase IV (KMG-IV): sequencing the most valuable type-strain genomes for metagenomic binning, comparative biology and taxonomic classification.</title>
        <authorList>
            <person name="Goeker M."/>
        </authorList>
    </citation>
    <scope>NUCLEOTIDE SEQUENCE [LARGE SCALE GENOMIC DNA]</scope>
    <source>
        <strain evidence="1 2">DSM 26723</strain>
    </source>
</reference>
<gene>
    <name evidence="1" type="ORF">HNQ60_000606</name>
</gene>
<organism evidence="1 2">
    <name type="scientific">Povalibacter uvarum</name>
    <dbReference type="NCBI Taxonomy" id="732238"/>
    <lineage>
        <taxon>Bacteria</taxon>
        <taxon>Pseudomonadati</taxon>
        <taxon>Pseudomonadota</taxon>
        <taxon>Gammaproteobacteria</taxon>
        <taxon>Steroidobacterales</taxon>
        <taxon>Steroidobacteraceae</taxon>
        <taxon>Povalibacter</taxon>
    </lineage>
</organism>
<proteinExistence type="predicted"/>
<comment type="caution">
    <text evidence="1">The sequence shown here is derived from an EMBL/GenBank/DDBJ whole genome shotgun (WGS) entry which is preliminary data.</text>
</comment>
<dbReference type="EMBL" id="JACHHZ010000001">
    <property type="protein sequence ID" value="MBB6091760.1"/>
    <property type="molecule type" value="Genomic_DNA"/>
</dbReference>
<sequence>MYWILAAIFLLIALAVPKLRPVGILGSVVLGLMLGWGMVQRLRTQPPDTASVRGSPSSPTSAVRAFPLESLDAKDLRIAGNGAPFEVRGRVTNRSPDLRLRSFTVMISRRDCFDGSLDPSGCSVLWESRQWVELSLAAGESRDFVSSFWTRGEVPRARGRIQDKIDVVAADGELAPRIEAEQPGA</sequence>
<evidence type="ECO:0000313" key="1">
    <source>
        <dbReference type="EMBL" id="MBB6091760.1"/>
    </source>
</evidence>
<dbReference type="RefSeq" id="WP_184329540.1">
    <property type="nucleotide sequence ID" value="NZ_JACHHZ010000001.1"/>
</dbReference>
<evidence type="ECO:0000313" key="2">
    <source>
        <dbReference type="Proteomes" id="UP000588068"/>
    </source>
</evidence>
<accession>A0A841HHG1</accession>
<dbReference type="AlphaFoldDB" id="A0A841HHG1"/>
<dbReference type="Proteomes" id="UP000588068">
    <property type="component" value="Unassembled WGS sequence"/>
</dbReference>